<dbReference type="Proteomes" id="UP000193689">
    <property type="component" value="Unassembled WGS sequence"/>
</dbReference>
<feature type="chain" id="PRO_5012914814" evidence="1">
    <location>
        <begin position="18"/>
        <end position="191"/>
    </location>
</feature>
<gene>
    <name evidence="2" type="ORF">BCR38DRAFT_132039</name>
</gene>
<organism evidence="2 3">
    <name type="scientific">Pseudomassariella vexata</name>
    <dbReference type="NCBI Taxonomy" id="1141098"/>
    <lineage>
        <taxon>Eukaryota</taxon>
        <taxon>Fungi</taxon>
        <taxon>Dikarya</taxon>
        <taxon>Ascomycota</taxon>
        <taxon>Pezizomycotina</taxon>
        <taxon>Sordariomycetes</taxon>
        <taxon>Xylariomycetidae</taxon>
        <taxon>Amphisphaeriales</taxon>
        <taxon>Pseudomassariaceae</taxon>
        <taxon>Pseudomassariella</taxon>
    </lineage>
</organism>
<proteinExistence type="predicted"/>
<sequence>MTLILPFAGSIIQLLIAWVRRNAFRSCASRLFCSMPTPSPSSPMSTAHHPPSAQSSRPHMTLFARSSRPQFVTFISNCLEGLARIDSRNISIFRRQGCRHRASGATTVSGQVFLAFFEARAGRDGIAADWSVDAQTWGDAVCCPGKQLSPDFQHSSQVVASAAHLHRRVAMTPHLNAFLDNDNEPGRRSLR</sequence>
<dbReference type="RefSeq" id="XP_040718711.1">
    <property type="nucleotide sequence ID" value="XM_040853560.1"/>
</dbReference>
<dbReference type="AlphaFoldDB" id="A0A1Y2EAU7"/>
<name>A0A1Y2EAU7_9PEZI</name>
<dbReference type="InParanoid" id="A0A1Y2EAU7"/>
<keyword evidence="3" id="KW-1185">Reference proteome</keyword>
<evidence type="ECO:0000313" key="3">
    <source>
        <dbReference type="Proteomes" id="UP000193689"/>
    </source>
</evidence>
<comment type="caution">
    <text evidence="2">The sequence shown here is derived from an EMBL/GenBank/DDBJ whole genome shotgun (WGS) entry which is preliminary data.</text>
</comment>
<dbReference type="EMBL" id="MCFJ01000003">
    <property type="protein sequence ID" value="ORY68424.1"/>
    <property type="molecule type" value="Genomic_DNA"/>
</dbReference>
<evidence type="ECO:0000313" key="2">
    <source>
        <dbReference type="EMBL" id="ORY68424.1"/>
    </source>
</evidence>
<accession>A0A1Y2EAU7</accession>
<reference evidence="2 3" key="1">
    <citation type="submission" date="2016-07" db="EMBL/GenBank/DDBJ databases">
        <title>Pervasive Adenine N6-methylation of Active Genes in Fungi.</title>
        <authorList>
            <consortium name="DOE Joint Genome Institute"/>
            <person name="Mondo S.J."/>
            <person name="Dannebaum R.O."/>
            <person name="Kuo R.C."/>
            <person name="Labutti K."/>
            <person name="Haridas S."/>
            <person name="Kuo A."/>
            <person name="Salamov A."/>
            <person name="Ahrendt S.R."/>
            <person name="Lipzen A."/>
            <person name="Sullivan W."/>
            <person name="Andreopoulos W.B."/>
            <person name="Clum A."/>
            <person name="Lindquist E."/>
            <person name="Daum C."/>
            <person name="Ramamoorthy G.K."/>
            <person name="Gryganskyi A."/>
            <person name="Culley D."/>
            <person name="Magnuson J.K."/>
            <person name="James T.Y."/>
            <person name="O'Malley M.A."/>
            <person name="Stajich J.E."/>
            <person name="Spatafora J.W."/>
            <person name="Visel A."/>
            <person name="Grigoriev I.V."/>
        </authorList>
    </citation>
    <scope>NUCLEOTIDE SEQUENCE [LARGE SCALE GENOMIC DNA]</scope>
    <source>
        <strain evidence="2 3">CBS 129021</strain>
    </source>
</reference>
<evidence type="ECO:0000256" key="1">
    <source>
        <dbReference type="SAM" id="SignalP"/>
    </source>
</evidence>
<dbReference type="GeneID" id="63769772"/>
<keyword evidence="1" id="KW-0732">Signal</keyword>
<protein>
    <submittedName>
        <fullName evidence="2">Uncharacterized protein</fullName>
    </submittedName>
</protein>
<feature type="signal peptide" evidence="1">
    <location>
        <begin position="1"/>
        <end position="17"/>
    </location>
</feature>